<evidence type="ECO:0000256" key="3">
    <source>
        <dbReference type="ARBA" id="ARBA00023015"/>
    </source>
</evidence>
<gene>
    <name evidence="7" type="primary">TAF9</name>
    <name evidence="7" type="ORF">N0V93_001502</name>
</gene>
<keyword evidence="8" id="KW-1185">Reference proteome</keyword>
<dbReference type="FunFam" id="1.10.20.10:FF:000069">
    <property type="entry name" value="Transcription initiation factor TFIID subunit"/>
    <property type="match status" value="1"/>
</dbReference>
<dbReference type="GO" id="GO:0000124">
    <property type="term" value="C:SAGA complex"/>
    <property type="evidence" value="ECO:0007669"/>
    <property type="project" value="TreeGrafter"/>
</dbReference>
<dbReference type="GO" id="GO:0051123">
    <property type="term" value="P:RNA polymerase II preinitiation complex assembly"/>
    <property type="evidence" value="ECO:0007669"/>
    <property type="project" value="TreeGrafter"/>
</dbReference>
<dbReference type="GO" id="GO:0046982">
    <property type="term" value="F:protein heterodimerization activity"/>
    <property type="evidence" value="ECO:0007669"/>
    <property type="project" value="InterPro"/>
</dbReference>
<feature type="compositionally biased region" description="Acidic residues" evidence="6">
    <location>
        <begin position="240"/>
        <end position="262"/>
    </location>
</feature>
<organism evidence="7 8">
    <name type="scientific">Gnomoniopsis smithogilvyi</name>
    <dbReference type="NCBI Taxonomy" id="1191159"/>
    <lineage>
        <taxon>Eukaryota</taxon>
        <taxon>Fungi</taxon>
        <taxon>Dikarya</taxon>
        <taxon>Ascomycota</taxon>
        <taxon>Pezizomycotina</taxon>
        <taxon>Sordariomycetes</taxon>
        <taxon>Sordariomycetidae</taxon>
        <taxon>Diaporthales</taxon>
        <taxon>Gnomoniaceae</taxon>
        <taxon>Gnomoniopsis</taxon>
    </lineage>
</organism>
<dbReference type="PANTHER" id="PTHR48068:SF4">
    <property type="entry name" value="TATA-BOX BINDING PROTEIN ASSOCIATED FACTOR 9"/>
    <property type="match status" value="1"/>
</dbReference>
<dbReference type="InterPro" id="IPR051431">
    <property type="entry name" value="TFIID_subunit_9"/>
</dbReference>
<sequence length="292" mass="29607">MSAAAPQTNGVPASSPGGSASQTADNTQPASASQSQPTTNGVNGASQPSQSQPQASTAVQAPDAAAAQQAAPNSPTVSAPKPRDQRTIELLLHAQGVTAFESRVPQLLLDFAYRHTSSVLSDSLYLGADPYVTHAGSKPSASSGAAASLPGTGGDATVGANAIRLAIASRLAYQFHGGGGATGGGGISKDALAGLAAEKNKIGLPRVPGNDWGIRLPNERFVMTGQGWEMDKVLSRTSDDSEDEDEDMADAMDLQVNDEDVGGDGVEGGTMEDLFGNNEQVGEEDVDMGGAE</sequence>
<dbReference type="Proteomes" id="UP001140453">
    <property type="component" value="Unassembled WGS sequence"/>
</dbReference>
<comment type="caution">
    <text evidence="7">The sequence shown here is derived from an EMBL/GenBank/DDBJ whole genome shotgun (WGS) entry which is preliminary data.</text>
</comment>
<feature type="compositionally biased region" description="Polar residues" evidence="6">
    <location>
        <begin position="1"/>
        <end position="11"/>
    </location>
</feature>
<keyword evidence="4" id="KW-0804">Transcription</keyword>
<dbReference type="GO" id="GO:0003713">
    <property type="term" value="F:transcription coactivator activity"/>
    <property type="evidence" value="ECO:0007669"/>
    <property type="project" value="TreeGrafter"/>
</dbReference>
<reference evidence="7" key="1">
    <citation type="submission" date="2022-10" db="EMBL/GenBank/DDBJ databases">
        <title>Tapping the CABI collections for fungal endophytes: first genome assemblies for Collariella, Neodidymelliopsis, Ascochyta clinopodiicola, Didymella pomorum, Didymosphaeria variabile, Neocosmospora piperis and Neocucurbitaria cava.</title>
        <authorList>
            <person name="Hill R."/>
        </authorList>
    </citation>
    <scope>NUCLEOTIDE SEQUENCE</scope>
    <source>
        <strain evidence="7">IMI 355082</strain>
    </source>
</reference>
<evidence type="ECO:0000256" key="4">
    <source>
        <dbReference type="ARBA" id="ARBA00023163"/>
    </source>
</evidence>
<dbReference type="EMBL" id="JAPEVB010000001">
    <property type="protein sequence ID" value="KAJ4397278.1"/>
    <property type="molecule type" value="Genomic_DNA"/>
</dbReference>
<accession>A0A9W9D1Q9</accession>
<dbReference type="AlphaFoldDB" id="A0A9W9D1Q9"/>
<dbReference type="OrthoDB" id="341924at2759"/>
<dbReference type="GO" id="GO:0005669">
    <property type="term" value="C:transcription factor TFIID complex"/>
    <property type="evidence" value="ECO:0007669"/>
    <property type="project" value="TreeGrafter"/>
</dbReference>
<feature type="region of interest" description="Disordered" evidence="6">
    <location>
        <begin position="234"/>
        <end position="292"/>
    </location>
</feature>
<protein>
    <submittedName>
        <fullName evidence="7">Transcription initiation factor TFIID subunit 9</fullName>
    </submittedName>
</protein>
<dbReference type="CDD" id="cd07979">
    <property type="entry name" value="HFD_TAF9"/>
    <property type="match status" value="1"/>
</dbReference>
<comment type="subcellular location">
    <subcellularLocation>
        <location evidence="1">Nucleus</location>
    </subcellularLocation>
</comment>
<name>A0A9W9D1Q9_9PEZI</name>
<evidence type="ECO:0000256" key="6">
    <source>
        <dbReference type="SAM" id="MobiDB-lite"/>
    </source>
</evidence>
<evidence type="ECO:0000313" key="8">
    <source>
        <dbReference type="Proteomes" id="UP001140453"/>
    </source>
</evidence>
<dbReference type="InterPro" id="IPR003162">
    <property type="entry name" value="TFIID-31"/>
</dbReference>
<feature type="compositionally biased region" description="Polar residues" evidence="6">
    <location>
        <begin position="22"/>
        <end position="44"/>
    </location>
</feature>
<feature type="compositionally biased region" description="Acidic residues" evidence="6">
    <location>
        <begin position="281"/>
        <end position="292"/>
    </location>
</feature>
<dbReference type="Pfam" id="PF02291">
    <property type="entry name" value="TFIID-31kDa"/>
    <property type="match status" value="1"/>
</dbReference>
<evidence type="ECO:0000256" key="1">
    <source>
        <dbReference type="ARBA" id="ARBA00004123"/>
    </source>
</evidence>
<keyword evidence="5" id="KW-0539">Nucleus</keyword>
<feature type="compositionally biased region" description="Low complexity" evidence="6">
    <location>
        <begin position="45"/>
        <end position="71"/>
    </location>
</feature>
<dbReference type="Gene3D" id="1.10.20.10">
    <property type="entry name" value="Histone, subunit A"/>
    <property type="match status" value="1"/>
</dbReference>
<dbReference type="InterPro" id="IPR009072">
    <property type="entry name" value="Histone-fold"/>
</dbReference>
<keyword evidence="3" id="KW-0805">Transcription regulation</keyword>
<evidence type="ECO:0000256" key="2">
    <source>
        <dbReference type="ARBA" id="ARBA00007646"/>
    </source>
</evidence>
<feature type="region of interest" description="Disordered" evidence="6">
    <location>
        <begin position="1"/>
        <end position="82"/>
    </location>
</feature>
<dbReference type="PANTHER" id="PTHR48068">
    <property type="entry name" value="TAF9 RNA POLYMERASE II, TATA BOX-BINDING PROTEIN (TBP)-ASSOCIATED FACTOR"/>
    <property type="match status" value="1"/>
</dbReference>
<proteinExistence type="inferred from homology"/>
<feature type="compositionally biased region" description="Low complexity" evidence="6">
    <location>
        <begin position="12"/>
        <end position="21"/>
    </location>
</feature>
<evidence type="ECO:0000313" key="7">
    <source>
        <dbReference type="EMBL" id="KAJ4397278.1"/>
    </source>
</evidence>
<evidence type="ECO:0000256" key="5">
    <source>
        <dbReference type="ARBA" id="ARBA00023242"/>
    </source>
</evidence>
<dbReference type="GO" id="GO:0016251">
    <property type="term" value="F:RNA polymerase II general transcription initiation factor activity"/>
    <property type="evidence" value="ECO:0007669"/>
    <property type="project" value="TreeGrafter"/>
</dbReference>
<comment type="similarity">
    <text evidence="2">Belongs to the TAF9 family.</text>
</comment>